<dbReference type="EMBL" id="JAMQON010000010">
    <property type="protein sequence ID" value="MDS0261947.1"/>
    <property type="molecule type" value="Genomic_DNA"/>
</dbReference>
<dbReference type="PANTHER" id="PTHR42199">
    <property type="entry name" value="UPF0212 PROTEIN MJ0068"/>
    <property type="match status" value="1"/>
</dbReference>
<sequence length="162" mass="17423">MSTDVAQSEDWYQVRLTLPWVVPGAPGVQDTINIAVAEVGRRADASAVRSADISVQDVACPNCEWEMEAVLCTHGYAMVVLDITVEIEASSVDESTTLVKRELGSRMKDIPLTVVDSIPVDDIEDSSVSFAELGLPAENHQGATDRSSSRNTNKSGDNKTLS</sequence>
<feature type="compositionally biased region" description="Polar residues" evidence="1">
    <location>
        <begin position="141"/>
        <end position="162"/>
    </location>
</feature>
<evidence type="ECO:0000313" key="2">
    <source>
        <dbReference type="EMBL" id="MDS0261947.1"/>
    </source>
</evidence>
<reference evidence="2 3" key="1">
    <citation type="submission" date="2022-06" db="EMBL/GenBank/DDBJ databases">
        <title>Haloarcula sp. a new haloarchaeum isolate from saline soil.</title>
        <authorList>
            <person name="Strakova D."/>
            <person name="Galisteo C."/>
            <person name="Sanchez-Porro C."/>
            <person name="Ventosa A."/>
        </authorList>
    </citation>
    <scope>NUCLEOTIDE SEQUENCE [LARGE SCALE GENOMIC DNA]</scope>
    <source>
        <strain evidence="2 3">S1CR25-12</strain>
    </source>
</reference>
<organism evidence="2 3">
    <name type="scientific">Haloarcula saliterrae</name>
    <dbReference type="NCBI Taxonomy" id="2950534"/>
    <lineage>
        <taxon>Archaea</taxon>
        <taxon>Methanobacteriati</taxon>
        <taxon>Methanobacteriota</taxon>
        <taxon>Stenosarchaea group</taxon>
        <taxon>Halobacteria</taxon>
        <taxon>Halobacteriales</taxon>
        <taxon>Haloarculaceae</taxon>
        <taxon>Haloarcula</taxon>
    </lineage>
</organism>
<evidence type="ECO:0000256" key="1">
    <source>
        <dbReference type="SAM" id="MobiDB-lite"/>
    </source>
</evidence>
<protein>
    <submittedName>
        <fullName evidence="2">DUF555 domain-containing protein</fullName>
    </submittedName>
</protein>
<dbReference type="PANTHER" id="PTHR42199:SF1">
    <property type="entry name" value="UPF0212 PROTEIN TK1194"/>
    <property type="match status" value="1"/>
</dbReference>
<comment type="caution">
    <text evidence="2">The sequence shown here is derived from an EMBL/GenBank/DDBJ whole genome shotgun (WGS) entry which is preliminary data.</text>
</comment>
<keyword evidence="3" id="KW-1185">Reference proteome</keyword>
<evidence type="ECO:0000313" key="3">
    <source>
        <dbReference type="Proteomes" id="UP001259659"/>
    </source>
</evidence>
<dbReference type="RefSeq" id="WP_236044534.1">
    <property type="nucleotide sequence ID" value="NZ_JAMQON010000010.1"/>
</dbReference>
<gene>
    <name evidence="2" type="ORF">NDI56_21300</name>
</gene>
<name>A0ABU2FI80_9EURY</name>
<dbReference type="Pfam" id="PF04475">
    <property type="entry name" value="DUF555"/>
    <property type="match status" value="1"/>
</dbReference>
<dbReference type="InterPro" id="IPR007564">
    <property type="entry name" value="UPF0212"/>
</dbReference>
<accession>A0ABU2FI80</accession>
<proteinExistence type="predicted"/>
<feature type="region of interest" description="Disordered" evidence="1">
    <location>
        <begin position="134"/>
        <end position="162"/>
    </location>
</feature>
<dbReference type="Proteomes" id="UP001259659">
    <property type="component" value="Unassembled WGS sequence"/>
</dbReference>